<proteinExistence type="predicted"/>
<evidence type="ECO:0000259" key="8">
    <source>
        <dbReference type="PROSITE" id="PS50250"/>
    </source>
</evidence>
<dbReference type="PANTHER" id="PTHR14145:SF2">
    <property type="entry name" value="COP9 SIGNALOSOME COMPLEX SUBUNIT 1"/>
    <property type="match status" value="1"/>
</dbReference>
<dbReference type="AlphaFoldDB" id="A0A061AUJ5"/>
<feature type="compositionally biased region" description="Basic and acidic residues" evidence="7">
    <location>
        <begin position="456"/>
        <end position="468"/>
    </location>
</feature>
<evidence type="ECO:0000256" key="3">
    <source>
        <dbReference type="ARBA" id="ARBA00022490"/>
    </source>
</evidence>
<dbReference type="InterPro" id="IPR019585">
    <property type="entry name" value="Rpn7/CSN1"/>
</dbReference>
<dbReference type="EMBL" id="LK052887">
    <property type="protein sequence ID" value="CDR38388.1"/>
    <property type="molecule type" value="Genomic_DNA"/>
</dbReference>
<feature type="compositionally biased region" description="Basic and acidic residues" evidence="7">
    <location>
        <begin position="419"/>
        <end position="429"/>
    </location>
</feature>
<dbReference type="STRING" id="36022.A0A061AUJ5"/>
<dbReference type="Gene3D" id="1.25.40.570">
    <property type="match status" value="1"/>
</dbReference>
<name>A0A061AUJ5_CYBFA</name>
<dbReference type="InterPro" id="IPR000717">
    <property type="entry name" value="PCI_dom"/>
</dbReference>
<dbReference type="VEuPathDB" id="FungiDB:BON22_4070"/>
<comment type="subcellular location">
    <subcellularLocation>
        <location evidence="2">Cytoplasm</location>
    </subcellularLocation>
    <subcellularLocation>
        <location evidence="1">Nucleus</location>
    </subcellularLocation>
</comment>
<evidence type="ECO:0000313" key="9">
    <source>
        <dbReference type="EMBL" id="CDR38388.1"/>
    </source>
</evidence>
<accession>A0A061AUJ5</accession>
<evidence type="ECO:0000256" key="4">
    <source>
        <dbReference type="ARBA" id="ARBA00022790"/>
    </source>
</evidence>
<sequence>MLSEVLERYDGPVLVERLAHLALRNDDATAHAAAYEALKHLHQTGQFSPHIEQLLNKASKMTPQDDQAAAILMACCDPNWITSLQNNKAAMLKELNADNLYHERDVSVNIRVATIYMYNRLYSDANNALATSTVSAQTCQLAEYSAQVGILQGNNLHVASQEKRIQGFLSTSLSNEAYTKRLTEEELTSYWRTRLLILFSLFLKQSFDDVAKEAYALVNADPIMTVDKKPIYAIDVFNTSDFKKFIHKDEITLAIMISVLLSRPSDELSEVVGEKEFVKLMGSSIPDVRELVTALTNANYRKVFEVLEELSPMAEESLLLNKVWSDVKLKFRRKGYMLYLSLVQRVTIDHLARKLNIESSRLLREFKELIRDENLEFEITEDDKILQAVKTDKKVSYHDRLEKLSEQADNVEHTLSLRIEQEKMQDRKTPPPGARSPKQITGAGPSILGTMSVTREFTKTPPGDESRSNVEGMD</sequence>
<evidence type="ECO:0000256" key="2">
    <source>
        <dbReference type="ARBA" id="ARBA00004496"/>
    </source>
</evidence>
<evidence type="ECO:0000313" key="11">
    <source>
        <dbReference type="Proteomes" id="UP000189513"/>
    </source>
</evidence>
<keyword evidence="4" id="KW-0736">Signalosome</keyword>
<dbReference type="PANTHER" id="PTHR14145">
    <property type="entry name" value="26S PROTESOME SUBUNIT 6"/>
    <property type="match status" value="1"/>
</dbReference>
<reference evidence="9" key="1">
    <citation type="journal article" date="2014" name="Genome Announc.">
        <title>Genome sequence of the yeast Cyberlindnera fabianii (Hansenula fabianii).</title>
        <authorList>
            <person name="Freel K.C."/>
            <person name="Sarilar V."/>
            <person name="Neuveglise C."/>
            <person name="Devillers H."/>
            <person name="Friedrich A."/>
            <person name="Schacherer J."/>
        </authorList>
    </citation>
    <scope>NUCLEOTIDE SEQUENCE</scope>
    <source>
        <strain evidence="9">YJS4271</strain>
    </source>
</reference>
<keyword evidence="3" id="KW-0963">Cytoplasm</keyword>
<feature type="domain" description="PCI" evidence="8">
    <location>
        <begin position="187"/>
        <end position="393"/>
    </location>
</feature>
<protein>
    <submittedName>
        <fullName evidence="10">COP9 signalosome complex subunit 1</fullName>
    </submittedName>
    <submittedName>
        <fullName evidence="9">CYFA0S02e01112g1_1</fullName>
    </submittedName>
</protein>
<keyword evidence="5" id="KW-0539">Nucleus</keyword>
<dbReference type="EMBL" id="MPUK01000008">
    <property type="protein sequence ID" value="ONH66182.1"/>
    <property type="molecule type" value="Genomic_DNA"/>
</dbReference>
<organism evidence="9">
    <name type="scientific">Cyberlindnera fabianii</name>
    <name type="common">Yeast</name>
    <name type="synonym">Hansenula fabianii</name>
    <dbReference type="NCBI Taxonomy" id="36022"/>
    <lineage>
        <taxon>Eukaryota</taxon>
        <taxon>Fungi</taxon>
        <taxon>Dikarya</taxon>
        <taxon>Ascomycota</taxon>
        <taxon>Saccharomycotina</taxon>
        <taxon>Saccharomycetes</taxon>
        <taxon>Phaffomycetales</taxon>
        <taxon>Phaffomycetaceae</taxon>
        <taxon>Cyberlindnera</taxon>
    </lineage>
</organism>
<feature type="region of interest" description="Disordered" evidence="7">
    <location>
        <begin position="419"/>
        <end position="474"/>
    </location>
</feature>
<dbReference type="OrthoDB" id="3979850at2759"/>
<evidence type="ECO:0000256" key="7">
    <source>
        <dbReference type="SAM" id="MobiDB-lite"/>
    </source>
</evidence>
<dbReference type="GO" id="GO:0008180">
    <property type="term" value="C:COP9 signalosome"/>
    <property type="evidence" value="ECO:0007669"/>
    <property type="project" value="UniProtKB-KW"/>
</dbReference>
<feature type="coiled-coil region" evidence="6">
    <location>
        <begin position="352"/>
        <end position="414"/>
    </location>
</feature>
<keyword evidence="6" id="KW-0175">Coiled coil</keyword>
<keyword evidence="11" id="KW-1185">Reference proteome</keyword>
<reference evidence="10" key="3">
    <citation type="submission" date="2017-01" db="EMBL/GenBank/DDBJ databases">
        <authorList>
            <person name="Mah S.A."/>
            <person name="Swanson W.J."/>
            <person name="Moy G.W."/>
            <person name="Vacquier V.D."/>
        </authorList>
    </citation>
    <scope>NUCLEOTIDE SEQUENCE [LARGE SCALE GENOMIC DNA]</scope>
    <source>
        <strain evidence="10">65</strain>
    </source>
</reference>
<dbReference type="PROSITE" id="PS50250">
    <property type="entry name" value="PCI"/>
    <property type="match status" value="1"/>
</dbReference>
<gene>
    <name evidence="10" type="ORF">BON22_4070</name>
    <name evidence="9" type="ORF">CYFA0S_02e01112g</name>
</gene>
<evidence type="ECO:0000256" key="1">
    <source>
        <dbReference type="ARBA" id="ARBA00004123"/>
    </source>
</evidence>
<dbReference type="GO" id="GO:0005737">
    <property type="term" value="C:cytoplasm"/>
    <property type="evidence" value="ECO:0007669"/>
    <property type="project" value="UniProtKB-SubCell"/>
</dbReference>
<evidence type="ECO:0000256" key="6">
    <source>
        <dbReference type="SAM" id="Coils"/>
    </source>
</evidence>
<evidence type="ECO:0000313" key="10">
    <source>
        <dbReference type="EMBL" id="ONH66182.1"/>
    </source>
</evidence>
<evidence type="ECO:0000256" key="5">
    <source>
        <dbReference type="ARBA" id="ARBA00023242"/>
    </source>
</evidence>
<reference evidence="11" key="2">
    <citation type="journal article" date="2017" name="Genome Announc.">
        <title>Genome sequences of Cyberlindnera fabianii 65, Pichia kudriavzevii 129, and Saccharomyces cerevisiae 131 isolated from fermented masau fruits in Zimbabwe.</title>
        <authorList>
            <person name="van Rijswijck I.M.H."/>
            <person name="Derks M.F.L."/>
            <person name="Abee T."/>
            <person name="de Ridder D."/>
            <person name="Smid E.J."/>
        </authorList>
    </citation>
    <scope>NUCLEOTIDE SEQUENCE [LARGE SCALE GENOMIC DNA]</scope>
    <source>
        <strain evidence="11">65</strain>
    </source>
</reference>
<dbReference type="Proteomes" id="UP000189513">
    <property type="component" value="Unassembled WGS sequence"/>
</dbReference>